<feature type="domain" description="PA" evidence="12">
    <location>
        <begin position="182"/>
        <end position="253"/>
    </location>
</feature>
<feature type="transmembrane region" description="Helical" evidence="11">
    <location>
        <begin position="457"/>
        <end position="480"/>
    </location>
</feature>
<comment type="subcellular location">
    <subcellularLocation>
        <location evidence="2">Endosome membrane</location>
        <topology evidence="2">Multi-pass membrane protein</topology>
    </subcellularLocation>
</comment>
<sequence>MKWAAAATVPLGAEAESNEARDAVAARRRRRRATGCGGRQLAVEWRRLALLNCPGNWKGIGSLSPGQRKGGRIRAHAATLHPMAAARRASRLPFAAALLVLLLAGGAAADDASSDDDAGAPRTPGCSNKFQLVKVKNWVNGTEGATVVGLSARFGASLPRDMHEAQKSFAVLANPFDCCSNLTSKLTNSVALATRGECAFTAKAKTAQAGGAVGLLVINDNEELYKMVCSENDTSINVTMPVVMIPQSAGKKLKDFLDHGASVEVQLYSPSRPVVELSACFLLIMAVGTIVCASLWSEFVACEQVDERYNQLTRKDGPNTGTNSGEDKEIFEISAKGAIVFIIIASVFLLLLFYFMSSWFVWVLIVLFCIGGIEGMHVCLVTLLARIFKDCGQKTVQLPFLGEVLTLSVGIVPFCVVFAILWAVYRHASFAWIGQDILGICLMITVLQMARLPNIRVASALLSAAFVYDIFWVFISPLIFHESVMIAVARGDNTGESIPMLLRIPRFFDPWGGYDMIGFGDIIFPGLLVAFSYRFDRASKKGILNGYFLWLTGGYAVGLFLTYLALFLMDGHGQPALLYLVPCTLGLIVLLGWVRGDLHDLWNYGKGRMENLVDEP</sequence>
<dbReference type="FunFam" id="3.50.30.30:FF:000007">
    <property type="entry name" value="Signal peptide peptidase-like 3"/>
    <property type="match status" value="1"/>
</dbReference>
<feature type="transmembrane region" description="Helical" evidence="11">
    <location>
        <begin position="400"/>
        <end position="424"/>
    </location>
</feature>
<dbReference type="SUPFAM" id="SSF52025">
    <property type="entry name" value="PA domain"/>
    <property type="match status" value="1"/>
</dbReference>
<dbReference type="Pfam" id="PF02225">
    <property type="entry name" value="PA"/>
    <property type="match status" value="1"/>
</dbReference>
<reference evidence="13" key="1">
    <citation type="journal article" date="2012" name="Nat. Biotechnol.">
        <title>Reference genome sequence of the model plant Setaria.</title>
        <authorList>
            <person name="Bennetzen J.L."/>
            <person name="Schmutz J."/>
            <person name="Wang H."/>
            <person name="Percifield R."/>
            <person name="Hawkins J."/>
            <person name="Pontaroli A.C."/>
            <person name="Estep M."/>
            <person name="Feng L."/>
            <person name="Vaughn J.N."/>
            <person name="Grimwood J."/>
            <person name="Jenkins J."/>
            <person name="Barry K."/>
            <person name="Lindquist E."/>
            <person name="Hellsten U."/>
            <person name="Deshpande S."/>
            <person name="Wang X."/>
            <person name="Wu X."/>
            <person name="Mitros T."/>
            <person name="Triplett J."/>
            <person name="Yang X."/>
            <person name="Ye C.Y."/>
            <person name="Mauro-Herrera M."/>
            <person name="Wang L."/>
            <person name="Li P."/>
            <person name="Sharma M."/>
            <person name="Sharma R."/>
            <person name="Ronald P.C."/>
            <person name="Panaud O."/>
            <person name="Kellogg E.A."/>
            <person name="Brutnell T.P."/>
            <person name="Doust A.N."/>
            <person name="Tuskan G.A."/>
            <person name="Rokhsar D."/>
            <person name="Devos K.M."/>
        </authorList>
    </citation>
    <scope>NUCLEOTIDE SEQUENCE [LARGE SCALE GENOMIC DNA]</scope>
    <source>
        <strain evidence="13">Yugu1</strain>
    </source>
</reference>
<comment type="similarity">
    <text evidence="3">Belongs to the peptidase A22B family.</text>
</comment>
<evidence type="ECO:0000256" key="3">
    <source>
        <dbReference type="ARBA" id="ARBA00006859"/>
    </source>
</evidence>
<dbReference type="CDD" id="cd02132">
    <property type="entry name" value="PA_GO-like"/>
    <property type="match status" value="1"/>
</dbReference>
<dbReference type="EMBL" id="CM003535">
    <property type="protein sequence ID" value="RCV38094.1"/>
    <property type="molecule type" value="Genomic_DNA"/>
</dbReference>
<comment type="function">
    <text evidence="1">Intramembrane-cleaving aspartic protease (I-CLiP) that cleaves type II membrane signal peptides in the hydrophobic plane of the membrane.</text>
</comment>
<dbReference type="InterPro" id="IPR007369">
    <property type="entry name" value="Peptidase_A22B_SPP"/>
</dbReference>
<dbReference type="Gene3D" id="3.50.30.30">
    <property type="match status" value="1"/>
</dbReference>
<evidence type="ECO:0000256" key="4">
    <source>
        <dbReference type="ARBA" id="ARBA00022692"/>
    </source>
</evidence>
<evidence type="ECO:0000313" key="13">
    <source>
        <dbReference type="EMBL" id="RCV38094.1"/>
    </source>
</evidence>
<evidence type="ECO:0000256" key="8">
    <source>
        <dbReference type="ARBA" id="ARBA00022989"/>
    </source>
</evidence>
<keyword evidence="10" id="KW-0325">Glycoprotein</keyword>
<dbReference type="SMART" id="SM00730">
    <property type="entry name" value="PSN"/>
    <property type="match status" value="1"/>
</dbReference>
<dbReference type="GO" id="GO:0042500">
    <property type="term" value="F:aspartic endopeptidase activity, intramembrane cleaving"/>
    <property type="evidence" value="ECO:0007669"/>
    <property type="project" value="InterPro"/>
</dbReference>
<dbReference type="PANTHER" id="PTHR12174:SF90">
    <property type="entry name" value="SIGNAL PEPTIDE PEPTIDASE-LIKE 3"/>
    <property type="match status" value="1"/>
</dbReference>
<keyword evidence="5" id="KW-0732">Signal</keyword>
<keyword evidence="9 11" id="KW-0472">Membrane</keyword>
<gene>
    <name evidence="13" type="ORF">SETIT_8G114600v2</name>
</gene>
<dbReference type="AlphaFoldDB" id="A0A368S6W5"/>
<feature type="transmembrane region" description="Helical" evidence="11">
    <location>
        <begin position="575"/>
        <end position="594"/>
    </location>
</feature>
<keyword evidence="6" id="KW-0967">Endosome</keyword>
<evidence type="ECO:0000256" key="10">
    <source>
        <dbReference type="ARBA" id="ARBA00023180"/>
    </source>
</evidence>
<feature type="transmembrane region" description="Helical" evidence="11">
    <location>
        <begin position="281"/>
        <end position="301"/>
    </location>
</feature>
<dbReference type="OrthoDB" id="29661at2759"/>
<keyword evidence="7" id="KW-0378">Hydrolase</keyword>
<evidence type="ECO:0000259" key="12">
    <source>
        <dbReference type="Pfam" id="PF02225"/>
    </source>
</evidence>
<proteinExistence type="inferred from homology"/>
<dbReference type="GO" id="GO:0010008">
    <property type="term" value="C:endosome membrane"/>
    <property type="evidence" value="ECO:0007669"/>
    <property type="project" value="UniProtKB-SubCell"/>
</dbReference>
<feature type="transmembrane region" description="Helical" evidence="11">
    <location>
        <begin position="338"/>
        <end position="356"/>
    </location>
</feature>
<reference evidence="13" key="2">
    <citation type="submission" date="2015-07" db="EMBL/GenBank/DDBJ databases">
        <authorList>
            <person name="Noorani M."/>
        </authorList>
    </citation>
    <scope>NUCLEOTIDE SEQUENCE</scope>
    <source>
        <strain evidence="13">Yugu1</strain>
    </source>
</reference>
<evidence type="ECO:0000256" key="5">
    <source>
        <dbReference type="ARBA" id="ARBA00022729"/>
    </source>
</evidence>
<protein>
    <recommendedName>
        <fullName evidence="12">PA domain-containing protein</fullName>
    </recommendedName>
</protein>
<feature type="transmembrane region" description="Helical" evidence="11">
    <location>
        <begin position="430"/>
        <end position="450"/>
    </location>
</feature>
<keyword evidence="8 11" id="KW-1133">Transmembrane helix</keyword>
<dbReference type="Pfam" id="PF04258">
    <property type="entry name" value="Peptidase_A22B"/>
    <property type="match status" value="1"/>
</dbReference>
<feature type="transmembrane region" description="Helical" evidence="11">
    <location>
        <begin position="362"/>
        <end position="388"/>
    </location>
</feature>
<organism evidence="13">
    <name type="scientific">Setaria italica</name>
    <name type="common">Foxtail millet</name>
    <name type="synonym">Panicum italicum</name>
    <dbReference type="NCBI Taxonomy" id="4555"/>
    <lineage>
        <taxon>Eukaryota</taxon>
        <taxon>Viridiplantae</taxon>
        <taxon>Streptophyta</taxon>
        <taxon>Embryophyta</taxon>
        <taxon>Tracheophyta</taxon>
        <taxon>Spermatophyta</taxon>
        <taxon>Magnoliopsida</taxon>
        <taxon>Liliopsida</taxon>
        <taxon>Poales</taxon>
        <taxon>Poaceae</taxon>
        <taxon>PACMAD clade</taxon>
        <taxon>Panicoideae</taxon>
        <taxon>Panicodae</taxon>
        <taxon>Paniceae</taxon>
        <taxon>Cenchrinae</taxon>
        <taxon>Setaria</taxon>
    </lineage>
</organism>
<evidence type="ECO:0000256" key="2">
    <source>
        <dbReference type="ARBA" id="ARBA00004337"/>
    </source>
</evidence>
<evidence type="ECO:0000256" key="1">
    <source>
        <dbReference type="ARBA" id="ARBA00003012"/>
    </source>
</evidence>
<dbReference type="PANTHER" id="PTHR12174">
    <property type="entry name" value="SIGNAL PEPTIDE PEPTIDASE"/>
    <property type="match status" value="1"/>
</dbReference>
<dbReference type="InterPro" id="IPR006639">
    <property type="entry name" value="Preselin/SPP"/>
</dbReference>
<keyword evidence="4 11" id="KW-0812">Transmembrane</keyword>
<evidence type="ECO:0000256" key="11">
    <source>
        <dbReference type="SAM" id="Phobius"/>
    </source>
</evidence>
<feature type="transmembrane region" description="Helical" evidence="11">
    <location>
        <begin position="516"/>
        <end position="535"/>
    </location>
</feature>
<name>A0A368S6W5_SETIT</name>
<dbReference type="STRING" id="4555.A0A368S6W5"/>
<evidence type="ECO:0000256" key="6">
    <source>
        <dbReference type="ARBA" id="ARBA00022753"/>
    </source>
</evidence>
<evidence type="ECO:0000256" key="7">
    <source>
        <dbReference type="ARBA" id="ARBA00022801"/>
    </source>
</evidence>
<dbReference type="InterPro" id="IPR046450">
    <property type="entry name" value="PA_dom_sf"/>
</dbReference>
<feature type="transmembrane region" description="Helical" evidence="11">
    <location>
        <begin position="547"/>
        <end position="569"/>
    </location>
</feature>
<evidence type="ECO:0000256" key="9">
    <source>
        <dbReference type="ARBA" id="ARBA00023136"/>
    </source>
</evidence>
<accession>A0A368S6W5</accession>
<dbReference type="InterPro" id="IPR003137">
    <property type="entry name" value="PA_domain"/>
</dbReference>